<protein>
    <recommendedName>
        <fullName evidence="4">ASCH domain-containing protein</fullName>
    </recommendedName>
</protein>
<comment type="caution">
    <text evidence="2">The sequence shown here is derived from an EMBL/GenBank/DDBJ whole genome shotgun (WGS) entry which is preliminary data.</text>
</comment>
<proteinExistence type="predicted"/>
<gene>
    <name evidence="2" type="ORF">WIS52_00545</name>
</gene>
<dbReference type="EMBL" id="JBEDNQ010000001">
    <property type="protein sequence ID" value="MEQ3548941.1"/>
    <property type="molecule type" value="Genomic_DNA"/>
</dbReference>
<dbReference type="Proteomes" id="UP001494902">
    <property type="component" value="Unassembled WGS sequence"/>
</dbReference>
<organism evidence="2 3">
    <name type="scientific">Pseudonocardia nematodicida</name>
    <dbReference type="NCBI Taxonomy" id="1206997"/>
    <lineage>
        <taxon>Bacteria</taxon>
        <taxon>Bacillati</taxon>
        <taxon>Actinomycetota</taxon>
        <taxon>Actinomycetes</taxon>
        <taxon>Pseudonocardiales</taxon>
        <taxon>Pseudonocardiaceae</taxon>
        <taxon>Pseudonocardia</taxon>
    </lineage>
</organism>
<reference evidence="2 3" key="1">
    <citation type="submission" date="2024-03" db="EMBL/GenBank/DDBJ databases">
        <title>Draft genome sequence of Pseudonocardia nematodicida JCM 31783.</title>
        <authorList>
            <person name="Butdee W."/>
            <person name="Duangmal K."/>
        </authorList>
    </citation>
    <scope>NUCLEOTIDE SEQUENCE [LARGE SCALE GENOMIC DNA]</scope>
    <source>
        <strain evidence="2 3">JCM 31783</strain>
    </source>
</reference>
<evidence type="ECO:0000313" key="3">
    <source>
        <dbReference type="Proteomes" id="UP001494902"/>
    </source>
</evidence>
<sequence>MFLEPFRGSVAVAGGLLSKGKLRGPHFRKLFPDIYVHASVRITPVVRARAAALFVDRCGGAAGGFSAAEVQGASCGSWREPAEVLVTGRVRSHPGLLVRRGDLTGSGFADGVRVTSPLGTAWDLARRLDLEEAVVAVDALGRRRAERPVFVPYPPGRSPDPDTLALSRLRSPPARGSIRPSC</sequence>
<evidence type="ECO:0008006" key="4">
    <source>
        <dbReference type="Google" id="ProtNLM"/>
    </source>
</evidence>
<dbReference type="RefSeq" id="WP_349296035.1">
    <property type="nucleotide sequence ID" value="NZ_JBEDNQ010000001.1"/>
</dbReference>
<accession>A0ABV1K3A4</accession>
<name>A0ABV1K3A4_9PSEU</name>
<evidence type="ECO:0000313" key="2">
    <source>
        <dbReference type="EMBL" id="MEQ3548941.1"/>
    </source>
</evidence>
<keyword evidence="3" id="KW-1185">Reference proteome</keyword>
<evidence type="ECO:0000256" key="1">
    <source>
        <dbReference type="SAM" id="MobiDB-lite"/>
    </source>
</evidence>
<feature type="region of interest" description="Disordered" evidence="1">
    <location>
        <begin position="149"/>
        <end position="182"/>
    </location>
</feature>